<sequence>MFHDYRAFLNISGYFSRIRFPHRFPRFMGTRNNEVV</sequence>
<organism evidence="1">
    <name type="scientific">Myoviridae sp. ct8aR17</name>
    <dbReference type="NCBI Taxonomy" id="2827663"/>
    <lineage>
        <taxon>Viruses</taxon>
        <taxon>Duplodnaviria</taxon>
        <taxon>Heunggongvirae</taxon>
        <taxon>Uroviricota</taxon>
        <taxon>Caudoviricetes</taxon>
    </lineage>
</organism>
<dbReference type="EMBL" id="BK032755">
    <property type="protein sequence ID" value="DAF58552.1"/>
    <property type="molecule type" value="Genomic_DNA"/>
</dbReference>
<evidence type="ECO:0000313" key="1">
    <source>
        <dbReference type="EMBL" id="DAF58552.1"/>
    </source>
</evidence>
<reference evidence="1" key="1">
    <citation type="journal article" date="2021" name="Proc. Natl. Acad. Sci. U.S.A.">
        <title>A Catalog of Tens of Thousands of Viruses from Human Metagenomes Reveals Hidden Associations with Chronic Diseases.</title>
        <authorList>
            <person name="Tisza M.J."/>
            <person name="Buck C.B."/>
        </authorList>
    </citation>
    <scope>NUCLEOTIDE SEQUENCE</scope>
    <source>
        <strain evidence="1">Ct8aR17</strain>
    </source>
</reference>
<protein>
    <submittedName>
        <fullName evidence="1">Uncharacterized protein</fullName>
    </submittedName>
</protein>
<accession>A0A8S5T610</accession>
<proteinExistence type="predicted"/>
<name>A0A8S5T610_9CAUD</name>